<protein>
    <submittedName>
        <fullName evidence="2">Uncharacterized protein</fullName>
    </submittedName>
</protein>
<organism evidence="2 3">
    <name type="scientific">Pedobacter cryoconitis</name>
    <dbReference type="NCBI Taxonomy" id="188932"/>
    <lineage>
        <taxon>Bacteria</taxon>
        <taxon>Pseudomonadati</taxon>
        <taxon>Bacteroidota</taxon>
        <taxon>Sphingobacteriia</taxon>
        <taxon>Sphingobacteriales</taxon>
        <taxon>Sphingobacteriaceae</taxon>
        <taxon>Pedobacter</taxon>
    </lineage>
</organism>
<dbReference type="InterPro" id="IPR029044">
    <property type="entry name" value="Nucleotide-diphossugar_trans"/>
</dbReference>
<accession>A0A7W8YTU0</accession>
<feature type="coiled-coil region" evidence="1">
    <location>
        <begin position="186"/>
        <end position="213"/>
    </location>
</feature>
<dbReference type="RefSeq" id="WP_183867626.1">
    <property type="nucleotide sequence ID" value="NZ_JACHCF010000006.1"/>
</dbReference>
<dbReference type="SUPFAM" id="SSF53448">
    <property type="entry name" value="Nucleotide-diphospho-sugar transferases"/>
    <property type="match status" value="1"/>
</dbReference>
<evidence type="ECO:0000313" key="3">
    <source>
        <dbReference type="Proteomes" id="UP000537718"/>
    </source>
</evidence>
<dbReference type="EMBL" id="JACHCF010000006">
    <property type="protein sequence ID" value="MBB5621663.1"/>
    <property type="molecule type" value="Genomic_DNA"/>
</dbReference>
<sequence>MIFLSAQPDTLYFIWQLEIQLLNFSKHGIPRDEIHILAAYHPQKGLNYQFRQFMLEYDEFARFFTYPDNRIHKDYLSSIRPHIIRQHFQLYENLDKENIFYHDSDIVFTAQLPDFKRLNADNYWYFSDTRSYLDSNFIRQKGELVFQEMCAVAGVDPELIIKNDPNAGGAQALLKNVDYNFWAKIEKDCEKIYNLLENNIERYTENYVKIKNTSKEDYLPVPGWCADMWALLWNSFQLASVRIDTDLNFCWPHYPASSWQENKIFHNAGIDRKDSGQYFFKGLYNQKAPYGEDFSFIAENTCDHYYLKLLQEAGYKKYDFTDVTFAIVFRAITEDSIQNIVTVIKYLTKNFNTNIIVLEADHKASLKNHPVLKECNVAYYYIDDDNPLFYKNKYYNIIAKMVTTNIIAKYDPDVIVPAPQLNLSVLAIRYAENHVSYPYDGKIVSATSVLRSAFAETFDTSLFYKYLTLPETPSSFFAGCVLFNRDTYIKIGMENENFNGTGREAKEIYERSKIMGYKAERQEGPLFLLGTVENPVSSAIEDGELLNSYTEYLRICSMEKKELSAYIQSGFCQRQYTH</sequence>
<name>A0A7W8YTU0_9SPHI</name>
<comment type="caution">
    <text evidence="2">The sequence shown here is derived from an EMBL/GenBank/DDBJ whole genome shotgun (WGS) entry which is preliminary data.</text>
</comment>
<keyword evidence="1" id="KW-0175">Coiled coil</keyword>
<dbReference type="Proteomes" id="UP000537718">
    <property type="component" value="Unassembled WGS sequence"/>
</dbReference>
<gene>
    <name evidence="2" type="ORF">HDE69_002726</name>
</gene>
<proteinExistence type="predicted"/>
<reference evidence="2 3" key="1">
    <citation type="submission" date="2020-08" db="EMBL/GenBank/DDBJ databases">
        <title>Genomic Encyclopedia of Type Strains, Phase IV (KMG-V): Genome sequencing to study the core and pangenomes of soil and plant-associated prokaryotes.</title>
        <authorList>
            <person name="Whitman W."/>
        </authorList>
    </citation>
    <scope>NUCLEOTIDE SEQUENCE [LARGE SCALE GENOMIC DNA]</scope>
    <source>
        <strain evidence="2 3">MP7CTX6</strain>
    </source>
</reference>
<dbReference type="AlphaFoldDB" id="A0A7W8YTU0"/>
<dbReference type="Gene3D" id="3.90.550.10">
    <property type="entry name" value="Spore Coat Polysaccharide Biosynthesis Protein SpsA, Chain A"/>
    <property type="match status" value="1"/>
</dbReference>
<evidence type="ECO:0000256" key="1">
    <source>
        <dbReference type="SAM" id="Coils"/>
    </source>
</evidence>
<evidence type="ECO:0000313" key="2">
    <source>
        <dbReference type="EMBL" id="MBB5621663.1"/>
    </source>
</evidence>